<gene>
    <name evidence="1" type="ORF">FHG64_11890</name>
</gene>
<dbReference type="AlphaFoldDB" id="A0A5B7X5Q4"/>
<evidence type="ECO:0000313" key="2">
    <source>
        <dbReference type="Proteomes" id="UP000309016"/>
    </source>
</evidence>
<dbReference type="RefSeq" id="WP_139066604.1">
    <property type="nucleotide sequence ID" value="NZ_CP040812.1"/>
</dbReference>
<name>A0A5B7X5Q4_9FLAO</name>
<organism evidence="1 2">
    <name type="scientific">Antarcticibacterium flavum</name>
    <dbReference type="NCBI Taxonomy" id="2058175"/>
    <lineage>
        <taxon>Bacteria</taxon>
        <taxon>Pseudomonadati</taxon>
        <taxon>Bacteroidota</taxon>
        <taxon>Flavobacteriia</taxon>
        <taxon>Flavobacteriales</taxon>
        <taxon>Flavobacteriaceae</taxon>
        <taxon>Antarcticibacterium</taxon>
    </lineage>
</organism>
<dbReference type="KEGG" id="afla:FHG64_11890"/>
<protein>
    <submittedName>
        <fullName evidence="1">Uncharacterized protein</fullName>
    </submittedName>
</protein>
<accession>A0A5B7X5Q4</accession>
<dbReference type="Proteomes" id="UP000309016">
    <property type="component" value="Chromosome"/>
</dbReference>
<dbReference type="EMBL" id="CP040812">
    <property type="protein sequence ID" value="QCY70042.1"/>
    <property type="molecule type" value="Genomic_DNA"/>
</dbReference>
<sequence length="64" mass="7607">MVIRKKSREISVLSSVFIPGKNPIPINRGHTHRYNTSNDKKFRFEPELFEKTKDRIPPYHKLTL</sequence>
<keyword evidence="2" id="KW-1185">Reference proteome</keyword>
<reference evidence="1 2" key="1">
    <citation type="submission" date="2019-06" db="EMBL/GenBank/DDBJ databases">
        <title>Complete genome sequence of Antarcticibacterium flavum KCTC 52984T from an Antarctic marine sediment.</title>
        <authorList>
            <person name="Lee Y.M."/>
            <person name="Shin S.C."/>
        </authorList>
    </citation>
    <scope>NUCLEOTIDE SEQUENCE [LARGE SCALE GENOMIC DNA]</scope>
    <source>
        <strain evidence="1 2">KCTC 52984</strain>
    </source>
</reference>
<evidence type="ECO:0000313" key="1">
    <source>
        <dbReference type="EMBL" id="QCY70042.1"/>
    </source>
</evidence>
<proteinExistence type="predicted"/>